<proteinExistence type="predicted"/>
<comment type="caution">
    <text evidence="2">The sequence shown here is derived from an EMBL/GenBank/DDBJ whole genome shotgun (WGS) entry which is preliminary data.</text>
</comment>
<feature type="chain" id="PRO_5009525761" description="PsbP C-terminal domain-containing protein" evidence="1">
    <location>
        <begin position="31"/>
        <end position="386"/>
    </location>
</feature>
<gene>
    <name evidence="2" type="ORF">A2261_03370</name>
</gene>
<keyword evidence="1" id="KW-0732">Signal</keyword>
<feature type="signal peptide" evidence="1">
    <location>
        <begin position="1"/>
        <end position="30"/>
    </location>
</feature>
<evidence type="ECO:0008006" key="4">
    <source>
        <dbReference type="Google" id="ProtNLM"/>
    </source>
</evidence>
<dbReference type="Proteomes" id="UP000177803">
    <property type="component" value="Unassembled WGS sequence"/>
</dbReference>
<accession>A0A1F6NI25</accession>
<sequence>MRTNQTIKLVLLGFLVFFVAGCGTVQPAGAPVPVDYNQLVLEDTGKMPITHDNLDANVVWKPYSKRAYGLSFSYPANWTMRAVPQGNKSVLVSVSNVGCQVQCPPQFVGLEIKSGIERSTSTDFGSWLGHSIASGEIPGMPAGTKAKLSKLGKRTAWFTDKSMLSGANDGYTYFLEQDESHYVYVSVGLNNLLPKAKDYAKRVADTVRVARLPMDESASGDTGDDGDGTVEEGVSIDSDTAIAQMGEKRYLNNYYRFSLIFPGNCKLLNITEDIDPPVQMELSLCTPNGETQKMGVRIFKNTTADTVASSLFGGRSINYKTSSNKILLSDGVVGINVNISGSNNSLPERWIVLERTNIVYVLYVLDNTAPYKAWFDFVIRRFKLLY</sequence>
<name>A0A1F6NI25_9BACT</name>
<evidence type="ECO:0000313" key="2">
    <source>
        <dbReference type="EMBL" id="OGH83676.1"/>
    </source>
</evidence>
<organism evidence="2 3">
    <name type="scientific">Candidatus Magasanikbacteria bacterium RIFOXYA2_FULL_44_8</name>
    <dbReference type="NCBI Taxonomy" id="1798696"/>
    <lineage>
        <taxon>Bacteria</taxon>
        <taxon>Candidatus Magasanikiibacteriota</taxon>
    </lineage>
</organism>
<evidence type="ECO:0000313" key="3">
    <source>
        <dbReference type="Proteomes" id="UP000177803"/>
    </source>
</evidence>
<evidence type="ECO:0000256" key="1">
    <source>
        <dbReference type="SAM" id="SignalP"/>
    </source>
</evidence>
<dbReference type="AlphaFoldDB" id="A0A1F6NI25"/>
<reference evidence="2 3" key="1">
    <citation type="journal article" date="2016" name="Nat. Commun.">
        <title>Thousands of microbial genomes shed light on interconnected biogeochemical processes in an aquifer system.</title>
        <authorList>
            <person name="Anantharaman K."/>
            <person name="Brown C.T."/>
            <person name="Hug L.A."/>
            <person name="Sharon I."/>
            <person name="Castelle C.J."/>
            <person name="Probst A.J."/>
            <person name="Thomas B.C."/>
            <person name="Singh A."/>
            <person name="Wilkins M.J."/>
            <person name="Karaoz U."/>
            <person name="Brodie E.L."/>
            <person name="Williams K.H."/>
            <person name="Hubbard S.S."/>
            <person name="Banfield J.F."/>
        </authorList>
    </citation>
    <scope>NUCLEOTIDE SEQUENCE [LARGE SCALE GENOMIC DNA]</scope>
</reference>
<protein>
    <recommendedName>
        <fullName evidence="4">PsbP C-terminal domain-containing protein</fullName>
    </recommendedName>
</protein>
<dbReference type="EMBL" id="MFQR01000072">
    <property type="protein sequence ID" value="OGH83676.1"/>
    <property type="molecule type" value="Genomic_DNA"/>
</dbReference>
<dbReference type="PROSITE" id="PS51257">
    <property type="entry name" value="PROKAR_LIPOPROTEIN"/>
    <property type="match status" value="1"/>
</dbReference>